<reference evidence="2" key="1">
    <citation type="submission" date="2018-04" db="EMBL/GenBank/DDBJ databases">
        <title>Transcriptome assembly of Sipha flava.</title>
        <authorList>
            <person name="Scully E.D."/>
            <person name="Geib S.M."/>
            <person name="Palmer N.A."/>
            <person name="Koch K."/>
            <person name="Bradshaw J."/>
            <person name="Heng-Moss T."/>
            <person name="Sarath G."/>
        </authorList>
    </citation>
    <scope>NUCLEOTIDE SEQUENCE</scope>
</reference>
<dbReference type="EMBL" id="GGMS01000937">
    <property type="protein sequence ID" value="MBY70140.1"/>
    <property type="molecule type" value="Transcribed_RNA"/>
</dbReference>
<keyword evidence="1" id="KW-0175">Coiled coil</keyword>
<evidence type="ECO:0000313" key="2">
    <source>
        <dbReference type="EMBL" id="MBY70140.1"/>
    </source>
</evidence>
<gene>
    <name evidence="4" type="primary">LOC112689673</name>
    <name evidence="2" type="ORF">g.125800</name>
</gene>
<accession>A0A2S2PXQ1</accession>
<reference evidence="4" key="2">
    <citation type="submission" date="2025-04" db="UniProtKB">
        <authorList>
            <consortium name="RefSeq"/>
        </authorList>
    </citation>
    <scope>IDENTIFICATION</scope>
    <source>
        <tissue evidence="4">Whole body</tissue>
    </source>
</reference>
<dbReference type="GeneID" id="112689673"/>
<dbReference type="OrthoDB" id="200110at2759"/>
<dbReference type="AlphaFoldDB" id="A0A2S2PXQ1"/>
<evidence type="ECO:0000256" key="1">
    <source>
        <dbReference type="SAM" id="Coils"/>
    </source>
</evidence>
<proteinExistence type="predicted"/>
<feature type="coiled-coil region" evidence="1">
    <location>
        <begin position="283"/>
        <end position="317"/>
    </location>
</feature>
<sequence length="577" mass="69392">MGSSVTESMSSDVLDLTNFETHGHLSPFVLTSPRSLLACKKSKIKPNELLYKSAADISKDLNVSIRLAYPVYQQYEKIRQEKLEKCRQERNKLMNCDTIAGTSLRKKKNIYTKKEMTMYRNNIASNMRRTKSIQNKLNEDQKRNLNFITKKSKRKCKKSKSISDLMDLKELCKKVDRIAILERFEPDYTTVKRPSIKRRLRSGNTSRSLMDISDIHIPDQDKKILDSMRRKRVERQHGEDLAHRVNVYWEQMREEEKRLTREQKQKWQNFITSKRNIENGMNLMRLEELRKAFENNQRQLEKQIRQKDEKVKNLKEQIKDRMTFENSLKQDIELKKHTIVGDNHFYDQMNDIKYKMKMQDLNLLKQKRADEIRNKSLQRNQERVMSSNRLEELRHIAQLELMQAQHDDVIRRKFDECQAKERRAFKNHLDNMTMRMRDLATKSLQREQHMDQVHRVARELEDGMQRWQDRIMLMQYEQLRKAKENAALYTDNKKLRAEINNKRRALEHSAKIQRVKEAERERLRNIKKEIEEEEKKISRLKQKKNLKIQMSRKLALSTAELRKEIRGSTELDLCNRR</sequence>
<dbReference type="Pfam" id="PF15558">
    <property type="entry name" value="DUF4659"/>
    <property type="match status" value="1"/>
</dbReference>
<dbReference type="PANTHER" id="PTHR33663:SF2">
    <property type="entry name" value="COILED-COIL DOMAIN-CONTAINING PROTEIN 177"/>
    <property type="match status" value="1"/>
</dbReference>
<dbReference type="PANTHER" id="PTHR33663">
    <property type="entry name" value="COILED-COIL DOMAIN-CONTAINING PROTEIN 177"/>
    <property type="match status" value="1"/>
</dbReference>
<protein>
    <submittedName>
        <fullName evidence="4">Golgin subfamily A member 6-like protein 1 isoform X1</fullName>
    </submittedName>
</protein>
<keyword evidence="3" id="KW-1185">Reference proteome</keyword>
<dbReference type="RefSeq" id="XP_025419288.1">
    <property type="nucleotide sequence ID" value="XM_025563503.1"/>
</dbReference>
<organism evidence="2">
    <name type="scientific">Sipha flava</name>
    <name type="common">yellow sugarcane aphid</name>
    <dbReference type="NCBI Taxonomy" id="143950"/>
    <lineage>
        <taxon>Eukaryota</taxon>
        <taxon>Metazoa</taxon>
        <taxon>Ecdysozoa</taxon>
        <taxon>Arthropoda</taxon>
        <taxon>Hexapoda</taxon>
        <taxon>Insecta</taxon>
        <taxon>Pterygota</taxon>
        <taxon>Neoptera</taxon>
        <taxon>Paraneoptera</taxon>
        <taxon>Hemiptera</taxon>
        <taxon>Sternorrhyncha</taxon>
        <taxon>Aphidomorpha</taxon>
        <taxon>Aphidoidea</taxon>
        <taxon>Aphididae</taxon>
        <taxon>Sipha</taxon>
    </lineage>
</organism>
<evidence type="ECO:0000313" key="3">
    <source>
        <dbReference type="Proteomes" id="UP000694846"/>
    </source>
</evidence>
<name>A0A2S2PXQ1_9HEMI</name>
<dbReference type="Proteomes" id="UP000694846">
    <property type="component" value="Unplaced"/>
</dbReference>
<dbReference type="InterPro" id="IPR029090">
    <property type="entry name" value="DUF4659"/>
</dbReference>
<feature type="coiled-coil region" evidence="1">
    <location>
        <begin position="485"/>
        <end position="550"/>
    </location>
</feature>
<evidence type="ECO:0000313" key="4">
    <source>
        <dbReference type="RefSeq" id="XP_025419288.1"/>
    </source>
</evidence>